<reference evidence="2" key="1">
    <citation type="submission" date="2021-01" db="EMBL/GenBank/DDBJ databases">
        <authorList>
            <consortium name="Genoscope - CEA"/>
            <person name="William W."/>
        </authorList>
    </citation>
    <scope>NUCLEOTIDE SEQUENCE</scope>
</reference>
<dbReference type="AlphaFoldDB" id="A0A816NWR9"/>
<accession>A0A816NWR9</accession>
<name>A0A816NWR9_BRANA</name>
<feature type="transmembrane region" description="Helical" evidence="1">
    <location>
        <begin position="12"/>
        <end position="32"/>
    </location>
</feature>
<keyword evidence="1" id="KW-1133">Transmembrane helix</keyword>
<proteinExistence type="predicted"/>
<organism evidence="2">
    <name type="scientific">Brassica napus</name>
    <name type="common">Rape</name>
    <dbReference type="NCBI Taxonomy" id="3708"/>
    <lineage>
        <taxon>Eukaryota</taxon>
        <taxon>Viridiplantae</taxon>
        <taxon>Streptophyta</taxon>
        <taxon>Embryophyta</taxon>
        <taxon>Tracheophyta</taxon>
        <taxon>Spermatophyta</taxon>
        <taxon>Magnoliopsida</taxon>
        <taxon>eudicotyledons</taxon>
        <taxon>Gunneridae</taxon>
        <taxon>Pentapetalae</taxon>
        <taxon>rosids</taxon>
        <taxon>malvids</taxon>
        <taxon>Brassicales</taxon>
        <taxon>Brassicaceae</taxon>
        <taxon>Brassiceae</taxon>
        <taxon>Brassica</taxon>
    </lineage>
</organism>
<evidence type="ECO:0000313" key="2">
    <source>
        <dbReference type="EMBL" id="CAF2041109.1"/>
    </source>
</evidence>
<keyword evidence="1" id="KW-0472">Membrane</keyword>
<gene>
    <name evidence="2" type="ORF">DARMORV10_A09P19710.1</name>
</gene>
<dbReference type="Proteomes" id="UP001295469">
    <property type="component" value="Chromosome A09"/>
</dbReference>
<dbReference type="EMBL" id="HG994363">
    <property type="protein sequence ID" value="CAF2041109.1"/>
    <property type="molecule type" value="Genomic_DNA"/>
</dbReference>
<keyword evidence="1" id="KW-0812">Transmembrane</keyword>
<sequence>MESLCSKGYGTSRIYLGLRAMRFLVFYLSLILGGKHSKGDDCARECREKMQIMVVMVQVLGFANLLSISKWQCQYTVDRSFQLA</sequence>
<evidence type="ECO:0000256" key="1">
    <source>
        <dbReference type="SAM" id="Phobius"/>
    </source>
</evidence>
<protein>
    <submittedName>
        <fullName evidence="2">(rape) hypothetical protein</fullName>
    </submittedName>
</protein>